<feature type="transmembrane region" description="Helical" evidence="1">
    <location>
        <begin position="110"/>
        <end position="138"/>
    </location>
</feature>
<name>D2RZM1_HALTV</name>
<feature type="transmembrane region" description="Helical" evidence="1">
    <location>
        <begin position="71"/>
        <end position="104"/>
    </location>
</feature>
<dbReference type="Proteomes" id="UP000001903">
    <property type="component" value="Chromosome"/>
</dbReference>
<reference evidence="2 3" key="1">
    <citation type="journal article" date="2010" name="Stand. Genomic Sci.">
        <title>Complete genome sequence of Haloterrigena turkmenica type strain (4k).</title>
        <authorList>
            <person name="Saunders E."/>
            <person name="Tindall B.J."/>
            <person name="Fahnrich R."/>
            <person name="Lapidus A."/>
            <person name="Copeland A."/>
            <person name="Del Rio T.G."/>
            <person name="Lucas S."/>
            <person name="Chen F."/>
            <person name="Tice H."/>
            <person name="Cheng J.F."/>
            <person name="Han C."/>
            <person name="Detter J.C."/>
            <person name="Bruce D."/>
            <person name="Goodwin L."/>
            <person name="Chain P."/>
            <person name="Pitluck S."/>
            <person name="Pati A."/>
            <person name="Ivanova N."/>
            <person name="Mavromatis K."/>
            <person name="Chen A."/>
            <person name="Palaniappan K."/>
            <person name="Land M."/>
            <person name="Hauser L."/>
            <person name="Chang Y.J."/>
            <person name="Jeffries C.D."/>
            <person name="Brettin T."/>
            <person name="Rohde M."/>
            <person name="Goker M."/>
            <person name="Bristow J."/>
            <person name="Eisen J.A."/>
            <person name="Markowitz V."/>
            <person name="Hugenholtz P."/>
            <person name="Klenk H.P."/>
            <person name="Kyrpides N.C."/>
        </authorList>
    </citation>
    <scope>NUCLEOTIDE SEQUENCE [LARGE SCALE GENOMIC DNA]</scope>
    <source>
        <strain evidence="3">ATCC 51198 / DSM 5511 / JCM 9101 / NCIMB 13204 / VKM B-1734 / 4k</strain>
    </source>
</reference>
<dbReference type="HOGENOM" id="CLU_1458167_0_0_2"/>
<keyword evidence="1" id="KW-1133">Transmembrane helix</keyword>
<keyword evidence="3" id="KW-1185">Reference proteome</keyword>
<dbReference type="KEGG" id="htu:Htur_3195"/>
<organism evidence="2 3">
    <name type="scientific">Haloterrigena turkmenica (strain ATCC 51198 / DSM 5511 / JCM 9101 / NCIMB 13204 / VKM B-1734 / 4k)</name>
    <name type="common">Halococcus turkmenicus</name>
    <dbReference type="NCBI Taxonomy" id="543526"/>
    <lineage>
        <taxon>Archaea</taxon>
        <taxon>Methanobacteriati</taxon>
        <taxon>Methanobacteriota</taxon>
        <taxon>Stenosarchaea group</taxon>
        <taxon>Halobacteria</taxon>
        <taxon>Halobacteriales</taxon>
        <taxon>Natrialbaceae</taxon>
        <taxon>Haloterrigena</taxon>
    </lineage>
</organism>
<sequence length="185" mass="18208">MALLAAVVRAPGLLIVRAPVLPVELRFVGPVAPLGAPALGLVLEAAAGPILGLVLLGGADIAPVAGPLAATLLFATSAGLALSVLVLLAALALALLVVLALTAIGLLPPSLLAALASLVLLLASIAALAAIPLVLLVLHLRLAAGHSFVDSAFAPALLVGATLQVTRLSRLLAAHLLGLLAALWL</sequence>
<keyword evidence="1" id="KW-0472">Membrane</keyword>
<protein>
    <submittedName>
        <fullName evidence="2">Uncharacterized protein</fullName>
    </submittedName>
</protein>
<dbReference type="STRING" id="543526.Htur_3195"/>
<dbReference type="AlphaFoldDB" id="D2RZM1"/>
<proteinExistence type="predicted"/>
<dbReference type="EMBL" id="CP001860">
    <property type="protein sequence ID" value="ADB62060.1"/>
    <property type="molecule type" value="Genomic_DNA"/>
</dbReference>
<accession>D2RZM1</accession>
<gene>
    <name evidence="2" type="ordered locus">Htur_3195</name>
</gene>
<evidence type="ECO:0000313" key="2">
    <source>
        <dbReference type="EMBL" id="ADB62060.1"/>
    </source>
</evidence>
<evidence type="ECO:0000256" key="1">
    <source>
        <dbReference type="SAM" id="Phobius"/>
    </source>
</evidence>
<keyword evidence="1" id="KW-0812">Transmembrane</keyword>
<evidence type="ECO:0000313" key="3">
    <source>
        <dbReference type="Proteomes" id="UP000001903"/>
    </source>
</evidence>